<sequence>MLTILRPLPQTPPLLFLPLGQRANIFKKKLHPLAYLRKEQPLNVSPPSLLPFFFLCLFPLGAQLQIYLKRVSAGPSTTIASIQSFYCRRGDSNSTLNTVATLAPFRCISDASFTFS</sequence>
<protein>
    <submittedName>
        <fullName evidence="1">Uncharacterized protein</fullName>
    </submittedName>
</protein>
<dbReference type="KEGG" id="tbg:TbgDal_V2180"/>
<organism evidence="1 2">
    <name type="scientific">Trypanosoma brucei gambiense (strain MHOM/CI/86/DAL972)</name>
    <dbReference type="NCBI Taxonomy" id="679716"/>
    <lineage>
        <taxon>Eukaryota</taxon>
        <taxon>Discoba</taxon>
        <taxon>Euglenozoa</taxon>
        <taxon>Kinetoplastea</taxon>
        <taxon>Metakinetoplastina</taxon>
        <taxon>Trypanosomatida</taxon>
        <taxon>Trypanosomatidae</taxon>
        <taxon>Trypanosoma</taxon>
    </lineage>
</organism>
<evidence type="ECO:0000313" key="2">
    <source>
        <dbReference type="Proteomes" id="UP000002316"/>
    </source>
</evidence>
<evidence type="ECO:0000313" key="1">
    <source>
        <dbReference type="EMBL" id="CBH11080.1"/>
    </source>
</evidence>
<name>C9ZNV2_TRYB9</name>
<reference evidence="2" key="1">
    <citation type="journal article" date="2010" name="PLoS Negl. Trop. Dis.">
        <title>The genome sequence of Trypanosoma brucei gambiense, causative agent of chronic human african trypanosomiasis.</title>
        <authorList>
            <person name="Jackson A.P."/>
            <person name="Sanders M."/>
            <person name="Berry A."/>
            <person name="McQuillan J."/>
            <person name="Aslett M.A."/>
            <person name="Quail M.A."/>
            <person name="Chukualim B."/>
            <person name="Capewell P."/>
            <person name="MacLeod A."/>
            <person name="Melville S.E."/>
            <person name="Gibson W."/>
            <person name="Barry J.D."/>
            <person name="Berriman M."/>
            <person name="Hertz-Fowler C."/>
        </authorList>
    </citation>
    <scope>NUCLEOTIDE SEQUENCE [LARGE SCALE GENOMIC DNA]</scope>
    <source>
        <strain evidence="2">MHOM/CI/86/DAL972</strain>
    </source>
</reference>
<dbReference type="AlphaFoldDB" id="C9ZNV2"/>
<dbReference type="EMBL" id="FN554968">
    <property type="protein sequence ID" value="CBH11080.1"/>
    <property type="molecule type" value="Genomic_DNA"/>
</dbReference>
<proteinExistence type="predicted"/>
<dbReference type="RefSeq" id="XP_011773367.1">
    <property type="nucleotide sequence ID" value="XM_011775065.1"/>
</dbReference>
<dbReference type="GeneID" id="23861202"/>
<gene>
    <name evidence="1" type="ORF">TbgDal_V2180</name>
</gene>
<dbReference type="Proteomes" id="UP000002316">
    <property type="component" value="Chromosome 5"/>
</dbReference>
<accession>C9ZNV2</accession>